<dbReference type="EMBL" id="CP073078">
    <property type="protein sequence ID" value="QUD88295.1"/>
    <property type="molecule type" value="Genomic_DNA"/>
</dbReference>
<dbReference type="Proteomes" id="UP000676409">
    <property type="component" value="Chromosome"/>
</dbReference>
<keyword evidence="2 4" id="KW-0472">Membrane</keyword>
<reference evidence="8" key="1">
    <citation type="submission" date="2021-04" db="EMBL/GenBank/DDBJ databases">
        <title>The complete genome sequence of Caulobacter sp. S6.</title>
        <authorList>
            <person name="Tang Y."/>
            <person name="Ouyang W."/>
            <person name="Liu Q."/>
            <person name="Huang B."/>
            <person name="Guo Z."/>
            <person name="Lei P."/>
        </authorList>
    </citation>
    <scope>NUCLEOTIDE SEQUENCE</scope>
    <source>
        <strain evidence="8">S6</strain>
    </source>
</reference>
<evidence type="ECO:0000256" key="3">
    <source>
        <dbReference type="ARBA" id="ARBA00023237"/>
    </source>
</evidence>
<feature type="chain" id="PRO_5036871395" evidence="5">
    <location>
        <begin position="27"/>
        <end position="898"/>
    </location>
</feature>
<name>A0A975FZG5_9CAUL</name>
<evidence type="ECO:0000256" key="4">
    <source>
        <dbReference type="RuleBase" id="RU003357"/>
    </source>
</evidence>
<dbReference type="InterPro" id="IPR037066">
    <property type="entry name" value="Plug_dom_sf"/>
</dbReference>
<dbReference type="Gene3D" id="2.170.130.10">
    <property type="entry name" value="TonB-dependent receptor, plug domain"/>
    <property type="match status" value="1"/>
</dbReference>
<accession>A0A975FZG5</accession>
<dbReference type="InterPro" id="IPR000531">
    <property type="entry name" value="Beta-barrel_TonB"/>
</dbReference>
<dbReference type="InterPro" id="IPR012910">
    <property type="entry name" value="Plug_dom"/>
</dbReference>
<evidence type="ECO:0000259" key="7">
    <source>
        <dbReference type="Pfam" id="PF07715"/>
    </source>
</evidence>
<dbReference type="PANTHER" id="PTHR40980:SF3">
    <property type="entry name" value="TONB-DEPENDENT RECEPTOR-LIKE BETA-BARREL DOMAIN-CONTAINING PROTEIN"/>
    <property type="match status" value="1"/>
</dbReference>
<dbReference type="AlphaFoldDB" id="A0A975FZG5"/>
<dbReference type="PROSITE" id="PS51257">
    <property type="entry name" value="PROKAR_LIPOPROTEIN"/>
    <property type="match status" value="1"/>
</dbReference>
<dbReference type="PANTHER" id="PTHR40980">
    <property type="entry name" value="PLUG DOMAIN-CONTAINING PROTEIN"/>
    <property type="match status" value="1"/>
</dbReference>
<evidence type="ECO:0000256" key="2">
    <source>
        <dbReference type="ARBA" id="ARBA00023136"/>
    </source>
</evidence>
<evidence type="ECO:0000313" key="8">
    <source>
        <dbReference type="EMBL" id="QUD88295.1"/>
    </source>
</evidence>
<feature type="domain" description="TonB-dependent receptor-like beta-barrel" evidence="6">
    <location>
        <begin position="436"/>
        <end position="864"/>
    </location>
</feature>
<keyword evidence="5" id="KW-0732">Signal</keyword>
<comment type="similarity">
    <text evidence="4">Belongs to the TonB-dependent receptor family.</text>
</comment>
<evidence type="ECO:0000256" key="1">
    <source>
        <dbReference type="ARBA" id="ARBA00004442"/>
    </source>
</evidence>
<keyword evidence="8" id="KW-0675">Receptor</keyword>
<proteinExistence type="inferred from homology"/>
<dbReference type="GO" id="GO:0009279">
    <property type="term" value="C:cell outer membrane"/>
    <property type="evidence" value="ECO:0007669"/>
    <property type="project" value="UniProtKB-SubCell"/>
</dbReference>
<dbReference type="Pfam" id="PF00593">
    <property type="entry name" value="TonB_dep_Rec_b-barrel"/>
    <property type="match status" value="1"/>
</dbReference>
<dbReference type="RefSeq" id="WP_211938346.1">
    <property type="nucleotide sequence ID" value="NZ_CP073078.1"/>
</dbReference>
<dbReference type="InterPro" id="IPR036942">
    <property type="entry name" value="Beta-barrel_TonB_sf"/>
</dbReference>
<evidence type="ECO:0000256" key="5">
    <source>
        <dbReference type="SAM" id="SignalP"/>
    </source>
</evidence>
<dbReference type="SUPFAM" id="SSF56935">
    <property type="entry name" value="Porins"/>
    <property type="match status" value="1"/>
</dbReference>
<dbReference type="Gene3D" id="2.40.170.20">
    <property type="entry name" value="TonB-dependent receptor, beta-barrel domain"/>
    <property type="match status" value="1"/>
</dbReference>
<dbReference type="Pfam" id="PF07715">
    <property type="entry name" value="Plug"/>
    <property type="match status" value="1"/>
</dbReference>
<comment type="subcellular location">
    <subcellularLocation>
        <location evidence="1 4">Cell outer membrane</location>
    </subcellularLocation>
</comment>
<organism evidence="8 9">
    <name type="scientific">Phenylobacterium montanum</name>
    <dbReference type="NCBI Taxonomy" id="2823693"/>
    <lineage>
        <taxon>Bacteria</taxon>
        <taxon>Pseudomonadati</taxon>
        <taxon>Pseudomonadota</taxon>
        <taxon>Alphaproteobacteria</taxon>
        <taxon>Caulobacterales</taxon>
        <taxon>Caulobacteraceae</taxon>
        <taxon>Phenylobacterium</taxon>
    </lineage>
</organism>
<keyword evidence="4" id="KW-0798">TonB box</keyword>
<sequence length="898" mass="97512">MRPIERALFSAASAIAVAAACSGAMAQTAAADQAKPADKTTVSEVVVTGVRASMRDAIAQKKVSANIVESISSKDIGVLPDVTIADELDRLPGINATRDRGNDSQAAVRGLGPRLVLGLVNGREVASSEPDRNVRWEIYPSEDVSGVTVYKSQSADLIAGGVAATIDIRTLRPLDYSGPKLVVRLGPLYNDGGASIPNYSPWGLRGSAEYVAKINDDLAVSVGGSYQQQKNGYVSFQGWGYNTPYTGSPPTLNGVVINTPWGAQTEVDGLTETRGSFTTAAQWKPSDHFEVNFDLLYSDVSIDENQEQAWYSANGKWGDWGGNNANSWDPYNSANGTFTVVNGDVVGATLFGTQDWMRAPVTNVIAHYTEDKSLLATGLNGVWRNDDWKVRADLSYSGAWRTNKWQAVESGLASPPASLSFFTGAGSAPSVTASSNPADPTAQAWFYGASTGPEHLNDELGAAQIDFSRTLHGDFFTGIDFGARYSHRVKGHDLEQWNENQTGTPSSSLLSSFTVSGLNVPALLNGNFGTIAAAAFGGFNTSNSNVVFANSMPTAFQKNAYWKVREGDAEAYVKVDFSHDVAGRQLTGNAGVRVISVDTTSNGFQRLNNATDSNGFALYTPDNASNKYTEALPSLNLNYALTDNTKLRFGAARVISRPPLDELRAGRSLFNQTLPYTGTAGNPKLMPFLANQVDVSWEWYFHPESMLAVAAYYKNVDSNIGYKTSTATIDGTNYLITGPFNGKGGDMEGIELTFQTPFYFVPHLDHFGVYSNLALAGSSVKEFSPVNNPLPMVGLANTTAEFDLWYSQAGFDTRLGLKYHSPFTVIYGWDASQLTRLESETTLGFSASYQFNKNFSVRFQANNLTDQVSRYYWNNDPQQLARYDKYGRSYLLDFTYKY</sequence>
<keyword evidence="3" id="KW-0998">Cell outer membrane</keyword>
<feature type="domain" description="TonB-dependent receptor plug" evidence="7">
    <location>
        <begin position="64"/>
        <end position="162"/>
    </location>
</feature>
<gene>
    <name evidence="8" type="ORF">KCG34_25250</name>
</gene>
<dbReference type="NCBIfam" id="TIGR01782">
    <property type="entry name" value="TonB-Xanth-Caul"/>
    <property type="match status" value="1"/>
</dbReference>
<dbReference type="KEGG" id="caul:KCG34_25250"/>
<evidence type="ECO:0000313" key="9">
    <source>
        <dbReference type="Proteomes" id="UP000676409"/>
    </source>
</evidence>
<protein>
    <submittedName>
        <fullName evidence="8">TonB-dependent receptor</fullName>
    </submittedName>
</protein>
<keyword evidence="9" id="KW-1185">Reference proteome</keyword>
<evidence type="ECO:0000259" key="6">
    <source>
        <dbReference type="Pfam" id="PF00593"/>
    </source>
</evidence>
<dbReference type="InterPro" id="IPR010104">
    <property type="entry name" value="TonB_rcpt_bac"/>
</dbReference>
<feature type="signal peptide" evidence="5">
    <location>
        <begin position="1"/>
        <end position="26"/>
    </location>
</feature>